<keyword evidence="2" id="KW-1185">Reference proteome</keyword>
<protein>
    <submittedName>
        <fullName evidence="1">Uncharacterized protein</fullName>
    </submittedName>
</protein>
<sequence length="84" mass="9712">MPSAKKTKRKRCAPLKPISVQLITTTKTKKKGGHLAFIADFYEICDKFLSSPLAEIIKLQVVLKDKKPKARRYDYFVQCIIKER</sequence>
<comment type="caution">
    <text evidence="1">The sequence shown here is derived from an EMBL/GenBank/DDBJ whole genome shotgun (WGS) entry which is preliminary data.</text>
</comment>
<accession>A0ABQ9JHX7</accession>
<proteinExistence type="predicted"/>
<evidence type="ECO:0000313" key="1">
    <source>
        <dbReference type="EMBL" id="KAJ8977811.1"/>
    </source>
</evidence>
<gene>
    <name evidence="1" type="ORF">NQ317_000068</name>
</gene>
<name>A0ABQ9JHX7_9CUCU</name>
<dbReference type="EMBL" id="JAPWTJ010000509">
    <property type="protein sequence ID" value="KAJ8977811.1"/>
    <property type="molecule type" value="Genomic_DNA"/>
</dbReference>
<dbReference type="Proteomes" id="UP001162164">
    <property type="component" value="Unassembled WGS sequence"/>
</dbReference>
<reference evidence="1" key="1">
    <citation type="journal article" date="2023" name="Insect Mol. Biol.">
        <title>Genome sequencing provides insights into the evolution of gene families encoding plant cell wall-degrading enzymes in longhorned beetles.</title>
        <authorList>
            <person name="Shin N.R."/>
            <person name="Okamura Y."/>
            <person name="Kirsch R."/>
            <person name="Pauchet Y."/>
        </authorList>
    </citation>
    <scope>NUCLEOTIDE SEQUENCE</scope>
    <source>
        <strain evidence="1">MMC_N1</strain>
    </source>
</reference>
<evidence type="ECO:0000313" key="2">
    <source>
        <dbReference type="Proteomes" id="UP001162164"/>
    </source>
</evidence>
<organism evidence="1 2">
    <name type="scientific">Molorchus minor</name>
    <dbReference type="NCBI Taxonomy" id="1323400"/>
    <lineage>
        <taxon>Eukaryota</taxon>
        <taxon>Metazoa</taxon>
        <taxon>Ecdysozoa</taxon>
        <taxon>Arthropoda</taxon>
        <taxon>Hexapoda</taxon>
        <taxon>Insecta</taxon>
        <taxon>Pterygota</taxon>
        <taxon>Neoptera</taxon>
        <taxon>Endopterygota</taxon>
        <taxon>Coleoptera</taxon>
        <taxon>Polyphaga</taxon>
        <taxon>Cucujiformia</taxon>
        <taxon>Chrysomeloidea</taxon>
        <taxon>Cerambycidae</taxon>
        <taxon>Lamiinae</taxon>
        <taxon>Monochamini</taxon>
        <taxon>Molorchus</taxon>
    </lineage>
</organism>